<evidence type="ECO:0000256" key="3">
    <source>
        <dbReference type="ARBA" id="ARBA00022989"/>
    </source>
</evidence>
<dbReference type="STRING" id="1520.LF65_01235"/>
<dbReference type="GO" id="GO:0009252">
    <property type="term" value="P:peptidoglycan biosynthetic process"/>
    <property type="evidence" value="ECO:0007669"/>
    <property type="project" value="UniProtKB-UniRule"/>
</dbReference>
<dbReference type="InterPro" id="IPR003770">
    <property type="entry name" value="MLTG-like"/>
</dbReference>
<evidence type="ECO:0000256" key="2">
    <source>
        <dbReference type="ARBA" id="ARBA00022692"/>
    </source>
</evidence>
<dbReference type="EC" id="4.2.2.29" evidence="7"/>
<protein>
    <recommendedName>
        <fullName evidence="7">Endolytic murein transglycosylase</fullName>
        <ecNumber evidence="7">4.2.2.29</ecNumber>
    </recommendedName>
    <alternativeName>
        <fullName evidence="7">Peptidoglycan lytic transglycosylase</fullName>
    </alternativeName>
    <alternativeName>
        <fullName evidence="7">Peptidoglycan polymerization terminase</fullName>
    </alternativeName>
</protein>
<dbReference type="GO" id="GO:0008932">
    <property type="term" value="F:lytic endotransglycosylase activity"/>
    <property type="evidence" value="ECO:0007669"/>
    <property type="project" value="UniProtKB-UniRule"/>
</dbReference>
<keyword evidence="5 7" id="KW-0456">Lyase</keyword>
<keyword evidence="6 7" id="KW-0961">Cell wall biogenesis/degradation</keyword>
<dbReference type="AlphaFoldDB" id="A0A0B5QM37"/>
<sequence>MNKYKSFRKLILLIILFLFVITLTFVISYSSTIRKPLKSTEDSIIIEVKQGEGFYDILDKLDKENKLTNKLLIKVNLAIDKRKVNLTEGIYEINTNSSLEELIKSLENKDGDKDLVKLTIPEGYSIEDIAKSVEDKGICSKDEFIKDVKDYKLPSFMKNNNKKRYNLEGYLYPDTYLIEKGSNANDVIKSMLDRFEDVLKQAEDETKVEISDEDAEKIVTIASMIEREARVPGDRPLISSVIYNRLEKDMKLQIDAAVIYALGYHVDVVLNKHLEVDSPYNVYKYKGLPVGPIANPGLDCIKAALLPEKTDYLYYIMKDDGSHYFTNNYKDFLDKKKELGY</sequence>
<comment type="catalytic activity">
    <reaction evidence="7">
        <text>a peptidoglycan chain = a peptidoglycan chain with N-acetyl-1,6-anhydromuramyl-[peptide] at the reducing end + a peptidoglycan chain with N-acetylglucosamine at the non-reducing end.</text>
        <dbReference type="EC" id="4.2.2.29"/>
    </reaction>
</comment>
<dbReference type="PANTHER" id="PTHR30518">
    <property type="entry name" value="ENDOLYTIC MUREIN TRANSGLYCOSYLASE"/>
    <property type="match status" value="1"/>
</dbReference>
<evidence type="ECO:0000313" key="9">
    <source>
        <dbReference type="Proteomes" id="UP000031866"/>
    </source>
</evidence>
<comment type="function">
    <text evidence="7">Functions as a peptidoglycan terminase that cleaves nascent peptidoglycan strands endolytically to terminate their elongation.</text>
</comment>
<organism evidence="8 9">
    <name type="scientific">Clostridium beijerinckii</name>
    <name type="common">Clostridium MP</name>
    <dbReference type="NCBI Taxonomy" id="1520"/>
    <lineage>
        <taxon>Bacteria</taxon>
        <taxon>Bacillati</taxon>
        <taxon>Bacillota</taxon>
        <taxon>Clostridia</taxon>
        <taxon>Eubacteriales</taxon>
        <taxon>Clostridiaceae</taxon>
        <taxon>Clostridium</taxon>
    </lineage>
</organism>
<evidence type="ECO:0000256" key="7">
    <source>
        <dbReference type="HAMAP-Rule" id="MF_02065"/>
    </source>
</evidence>
<evidence type="ECO:0000256" key="4">
    <source>
        <dbReference type="ARBA" id="ARBA00023136"/>
    </source>
</evidence>
<reference evidence="9" key="1">
    <citation type="submission" date="2014-12" db="EMBL/GenBank/DDBJ databases">
        <title>Genome sequence of Clostridium beijerinckii strain 59B.</title>
        <authorList>
            <person name="Little G.T."/>
            <person name="Minton N.P."/>
        </authorList>
    </citation>
    <scope>NUCLEOTIDE SEQUENCE [LARGE SCALE GENOMIC DNA]</scope>
    <source>
        <strain evidence="9">59B</strain>
    </source>
</reference>
<dbReference type="OrthoDB" id="9814591at2"/>
<dbReference type="NCBIfam" id="TIGR00247">
    <property type="entry name" value="endolytic transglycosylase MltG"/>
    <property type="match status" value="1"/>
</dbReference>
<evidence type="ECO:0000256" key="5">
    <source>
        <dbReference type="ARBA" id="ARBA00023239"/>
    </source>
</evidence>
<gene>
    <name evidence="7" type="primary">mltG</name>
    <name evidence="8" type="ORF">LF65_01235</name>
</gene>
<keyword evidence="2 7" id="KW-0812">Transmembrane</keyword>
<evidence type="ECO:0000256" key="6">
    <source>
        <dbReference type="ARBA" id="ARBA00023316"/>
    </source>
</evidence>
<keyword evidence="4 7" id="KW-0472">Membrane</keyword>
<dbReference type="Gene3D" id="3.30.1490.480">
    <property type="entry name" value="Endolytic murein transglycosylase"/>
    <property type="match status" value="2"/>
</dbReference>
<keyword evidence="1 7" id="KW-1003">Cell membrane</keyword>
<evidence type="ECO:0000256" key="1">
    <source>
        <dbReference type="ARBA" id="ARBA00022475"/>
    </source>
</evidence>
<dbReference type="HAMAP" id="MF_02065">
    <property type="entry name" value="MltG"/>
    <property type="match status" value="1"/>
</dbReference>
<dbReference type="Proteomes" id="UP000031866">
    <property type="component" value="Chromosome"/>
</dbReference>
<comment type="similarity">
    <text evidence="7">Belongs to the transglycosylase MltG family.</text>
</comment>
<accession>A0A0B5QM37</accession>
<dbReference type="GO" id="GO:0005886">
    <property type="term" value="C:plasma membrane"/>
    <property type="evidence" value="ECO:0007669"/>
    <property type="project" value="UniProtKB-UniRule"/>
</dbReference>
<name>A0A0B5QM37_CLOBE</name>
<evidence type="ECO:0000313" key="8">
    <source>
        <dbReference type="EMBL" id="AJG97848.1"/>
    </source>
</evidence>
<dbReference type="RefSeq" id="WP_041894899.1">
    <property type="nucleotide sequence ID" value="NZ_CP010086.2"/>
</dbReference>
<dbReference type="CDD" id="cd08010">
    <property type="entry name" value="MltG_like"/>
    <property type="match status" value="1"/>
</dbReference>
<dbReference type="EMBL" id="CP010086">
    <property type="protein sequence ID" value="AJG97848.1"/>
    <property type="molecule type" value="Genomic_DNA"/>
</dbReference>
<proteinExistence type="inferred from homology"/>
<dbReference type="PANTHER" id="PTHR30518:SF2">
    <property type="entry name" value="ENDOLYTIC MUREIN TRANSGLYCOSYLASE"/>
    <property type="match status" value="1"/>
</dbReference>
<keyword evidence="3 7" id="KW-1133">Transmembrane helix</keyword>
<dbReference type="KEGG" id="cbei:LF65_01235"/>
<dbReference type="GO" id="GO:0071555">
    <property type="term" value="P:cell wall organization"/>
    <property type="evidence" value="ECO:0007669"/>
    <property type="project" value="UniProtKB-KW"/>
</dbReference>
<feature type="site" description="Important for catalytic activity" evidence="7">
    <location>
        <position position="228"/>
    </location>
</feature>
<dbReference type="Pfam" id="PF02618">
    <property type="entry name" value="YceG"/>
    <property type="match status" value="1"/>
</dbReference>